<evidence type="ECO:0000313" key="3">
    <source>
        <dbReference type="Proteomes" id="UP000481852"/>
    </source>
</evidence>
<reference evidence="2 3" key="1">
    <citation type="submission" date="2019-08" db="EMBL/GenBank/DDBJ databases">
        <title>In-depth cultivation of the pig gut microbiome towards novel bacterial diversity and tailored functional studies.</title>
        <authorList>
            <person name="Wylensek D."/>
            <person name="Hitch T.C.A."/>
            <person name="Clavel T."/>
        </authorList>
    </citation>
    <scope>NUCLEOTIDE SEQUENCE [LARGE SCALE GENOMIC DNA]</scope>
    <source>
        <strain evidence="2 3">Oil+RF-744-WCA-WT-11</strain>
    </source>
</reference>
<accession>A0A6L5X595</accession>
<protein>
    <submittedName>
        <fullName evidence="2">Uncharacterized protein</fullName>
    </submittedName>
</protein>
<dbReference type="RefSeq" id="WP_154526489.1">
    <property type="nucleotide sequence ID" value="NZ_JAQYJL010000010.1"/>
</dbReference>
<feature type="region of interest" description="Disordered" evidence="1">
    <location>
        <begin position="314"/>
        <end position="357"/>
    </location>
</feature>
<organism evidence="2 3">
    <name type="scientific">Porcincola intestinalis</name>
    <dbReference type="NCBI Taxonomy" id="2606632"/>
    <lineage>
        <taxon>Bacteria</taxon>
        <taxon>Bacillati</taxon>
        <taxon>Bacillota</taxon>
        <taxon>Clostridia</taxon>
        <taxon>Lachnospirales</taxon>
        <taxon>Lachnospiraceae</taxon>
        <taxon>Porcincola</taxon>
    </lineage>
</organism>
<feature type="compositionally biased region" description="Polar residues" evidence="1">
    <location>
        <begin position="348"/>
        <end position="357"/>
    </location>
</feature>
<dbReference type="AlphaFoldDB" id="A0A6L5X595"/>
<sequence length="357" mass="37567">MKKHIALGLIAGTAAAAIMLSGFDSAMTVQELHRKSQEAQAAKNSATVSMQMEADAALQIGTESSTATKASLNGNADLTISYTLDPFQMKMEGNVKGTALGNTVDAKLSEYFVTDDDGSGIIYANLDTGNGGSWEASRIGKDQMRTVKEALAASKSGDYSKLKEQGFDAQALLDQVEKVTTLTPEAVTAGNQECYEMTSTISGSLLSGMLTDVMNSSLSNASGDGLDDQKRQIAETILKSLSVVTKEDYNTETFLPVHMEMDLSGSDFSGLVSRIESLIKAGYTGSTSEPPQLSVTVNTLRASADYDFDTPVSIEVPEDARNTPVSESGLSADAVKDKAAGTGADQLTPGTDSQQET</sequence>
<name>A0A6L5X595_9FIRM</name>
<dbReference type="EMBL" id="VULZ01000012">
    <property type="protein sequence ID" value="MSS15541.1"/>
    <property type="molecule type" value="Genomic_DNA"/>
</dbReference>
<keyword evidence="3" id="KW-1185">Reference proteome</keyword>
<comment type="caution">
    <text evidence="2">The sequence shown here is derived from an EMBL/GenBank/DDBJ whole genome shotgun (WGS) entry which is preliminary data.</text>
</comment>
<evidence type="ECO:0000313" key="2">
    <source>
        <dbReference type="EMBL" id="MSS15541.1"/>
    </source>
</evidence>
<evidence type="ECO:0000256" key="1">
    <source>
        <dbReference type="SAM" id="MobiDB-lite"/>
    </source>
</evidence>
<proteinExistence type="predicted"/>
<gene>
    <name evidence="2" type="ORF">FYJ35_10915</name>
</gene>
<dbReference type="Proteomes" id="UP000481852">
    <property type="component" value="Unassembled WGS sequence"/>
</dbReference>